<dbReference type="InterPro" id="IPR001296">
    <property type="entry name" value="Glyco_trans_1"/>
</dbReference>
<evidence type="ECO:0000259" key="2">
    <source>
        <dbReference type="Pfam" id="PF00534"/>
    </source>
</evidence>
<organism evidence="3 4">
    <name type="scientific">Lucifera butyrica</name>
    <dbReference type="NCBI Taxonomy" id="1351585"/>
    <lineage>
        <taxon>Bacteria</taxon>
        <taxon>Bacillati</taxon>
        <taxon>Bacillota</taxon>
        <taxon>Negativicutes</taxon>
        <taxon>Veillonellales</taxon>
        <taxon>Veillonellaceae</taxon>
        <taxon>Lucifera</taxon>
    </lineage>
</organism>
<dbReference type="AlphaFoldDB" id="A0A498R2Y7"/>
<dbReference type="FunFam" id="3.40.50.2000:FF:000119">
    <property type="entry name" value="Glycosyl transferase group 1"/>
    <property type="match status" value="1"/>
</dbReference>
<evidence type="ECO:0000313" key="3">
    <source>
        <dbReference type="EMBL" id="VBB05515.1"/>
    </source>
</evidence>
<dbReference type="GO" id="GO:0016757">
    <property type="term" value="F:glycosyltransferase activity"/>
    <property type="evidence" value="ECO:0007669"/>
    <property type="project" value="InterPro"/>
</dbReference>
<proteinExistence type="predicted"/>
<dbReference type="PANTHER" id="PTHR46401">
    <property type="entry name" value="GLYCOSYLTRANSFERASE WBBK-RELATED"/>
    <property type="match status" value="1"/>
</dbReference>
<name>A0A498R2Y7_9FIRM</name>
<keyword evidence="4" id="KW-1185">Reference proteome</keyword>
<dbReference type="CDD" id="cd03809">
    <property type="entry name" value="GT4_MtfB-like"/>
    <property type="match status" value="1"/>
</dbReference>
<dbReference type="Proteomes" id="UP000277811">
    <property type="component" value="Unassembled WGS sequence"/>
</dbReference>
<dbReference type="PANTHER" id="PTHR46401:SF2">
    <property type="entry name" value="GLYCOSYLTRANSFERASE WBBK-RELATED"/>
    <property type="match status" value="1"/>
</dbReference>
<reference evidence="3 4" key="1">
    <citation type="submission" date="2018-06" db="EMBL/GenBank/DDBJ databases">
        <authorList>
            <person name="Strepis N."/>
        </authorList>
    </citation>
    <scope>NUCLEOTIDE SEQUENCE [LARGE SCALE GENOMIC DNA]</scope>
    <source>
        <strain evidence="3">LUCI</strain>
    </source>
</reference>
<evidence type="ECO:0000313" key="4">
    <source>
        <dbReference type="Proteomes" id="UP000277811"/>
    </source>
</evidence>
<dbReference type="Pfam" id="PF00534">
    <property type="entry name" value="Glycos_transf_1"/>
    <property type="match status" value="1"/>
</dbReference>
<accession>A0A498R2Y7</accession>
<dbReference type="EMBL" id="UPPP01000056">
    <property type="protein sequence ID" value="VBB05515.1"/>
    <property type="molecule type" value="Genomic_DNA"/>
</dbReference>
<dbReference type="Gene3D" id="3.40.50.2000">
    <property type="entry name" value="Glycogen Phosphorylase B"/>
    <property type="match status" value="1"/>
</dbReference>
<keyword evidence="1 3" id="KW-0808">Transferase</keyword>
<gene>
    <name evidence="3" type="ORF">LUCI_0725</name>
</gene>
<evidence type="ECO:0000256" key="1">
    <source>
        <dbReference type="ARBA" id="ARBA00022679"/>
    </source>
</evidence>
<dbReference type="RefSeq" id="WP_122626504.1">
    <property type="nucleotide sequence ID" value="NZ_UPPP01000056.1"/>
</dbReference>
<dbReference type="OrthoDB" id="267399at2"/>
<sequence>MKKIGLDLRVLTGRNYSGIPRYAYNVAKELNSFQNEDYLFIGEFQSLEVPETKRLYLDLPASDSDLANKLLAFKGEAAKLDLLFSPYYPLPSKRLFKGVQVIHDLIPLKFPELCGNSTATYDFFNKGIRVSAQYCDHIIADSYATKGDIIDFFDIDESKISVVHLAPLIVNHALKNSINQSVLDQYGIKGPYILSVCTIEPRKNLRRVLKAYEILRQRHKEKLHMVLVGGLGWKYQELLKEITTNQYHEDIIMTGFVPDEDLGVLYKNAQAFVYASIYEGFGLPVLEAMALGAPVVTSQTSSLPEVAGNAAIYCDPLDIESIAFAMEQMIISPQIQQQYIREGLKRASAFSWKRTAEETRRIFLMCLES</sequence>
<feature type="domain" description="Glycosyl transferase family 1" evidence="2">
    <location>
        <begin position="189"/>
        <end position="345"/>
    </location>
</feature>
<dbReference type="SUPFAM" id="SSF53756">
    <property type="entry name" value="UDP-Glycosyltransferase/glycogen phosphorylase"/>
    <property type="match status" value="1"/>
</dbReference>
<protein>
    <submittedName>
        <fullName evidence="3">Glycosyl transferases group 1</fullName>
    </submittedName>
</protein>